<feature type="domain" description="Anti-sigma-28 factor FlgM C-terminal" evidence="2">
    <location>
        <begin position="31"/>
        <end position="90"/>
    </location>
</feature>
<reference evidence="3 4" key="1">
    <citation type="submission" date="2019-02" db="EMBL/GenBank/DDBJ databases">
        <authorList>
            <person name="Fomenkov A."/>
            <person name="Dubinina G."/>
            <person name="Grabovich M."/>
            <person name="Vincze T."/>
            <person name="Roberts R.J."/>
        </authorList>
    </citation>
    <scope>NUCLEOTIDE SEQUENCE [LARGE SCALE GENOMIC DNA]</scope>
    <source>
        <strain evidence="3 4">P</strain>
    </source>
</reference>
<protein>
    <submittedName>
        <fullName evidence="3">Flagellar biosynthesis anti-sigma factor FlgM</fullName>
    </submittedName>
</protein>
<dbReference type="RefSeq" id="WP_149567739.1">
    <property type="nucleotide sequence ID" value="NZ_CP035807.1"/>
</dbReference>
<dbReference type="SUPFAM" id="SSF101498">
    <property type="entry name" value="Anti-sigma factor FlgM"/>
    <property type="match status" value="1"/>
</dbReference>
<dbReference type="AlphaFoldDB" id="A0A5C1QE55"/>
<sequence>MTINKIGPSDPVNNINKKNKVQETQQKSSPDSIKVSKSAMSKSELIKASTIAKNAPDIRANRVAEVKAKLEDPNYINDKVINSVADKIMEDFGL</sequence>
<evidence type="ECO:0000313" key="3">
    <source>
        <dbReference type="EMBL" id="QEN04492.1"/>
    </source>
</evidence>
<evidence type="ECO:0000259" key="2">
    <source>
        <dbReference type="Pfam" id="PF04316"/>
    </source>
</evidence>
<feature type="region of interest" description="Disordered" evidence="1">
    <location>
        <begin position="1"/>
        <end position="38"/>
    </location>
</feature>
<keyword evidence="3" id="KW-0282">Flagellum</keyword>
<reference evidence="3 4" key="2">
    <citation type="submission" date="2019-09" db="EMBL/GenBank/DDBJ databases">
        <title>Complete Genome Sequence and Methylome Analysis of free living Spirochaetas.</title>
        <authorList>
            <person name="Leshcheva N."/>
            <person name="Mikheeva N."/>
        </authorList>
    </citation>
    <scope>NUCLEOTIDE SEQUENCE [LARGE SCALE GENOMIC DNA]</scope>
    <source>
        <strain evidence="3 4">P</strain>
    </source>
</reference>
<evidence type="ECO:0000256" key="1">
    <source>
        <dbReference type="SAM" id="MobiDB-lite"/>
    </source>
</evidence>
<gene>
    <name evidence="3" type="ORF">EW093_07190</name>
</gene>
<keyword evidence="4" id="KW-1185">Reference proteome</keyword>
<proteinExistence type="predicted"/>
<dbReference type="KEGG" id="sper:EW093_07190"/>
<dbReference type="Proteomes" id="UP000323824">
    <property type="component" value="Chromosome"/>
</dbReference>
<name>A0A5C1QE55_9SPIO</name>
<dbReference type="Pfam" id="PF04316">
    <property type="entry name" value="FlgM"/>
    <property type="match status" value="1"/>
</dbReference>
<organism evidence="3 4">
    <name type="scientific">Thiospirochaeta perfilievii</name>
    <dbReference type="NCBI Taxonomy" id="252967"/>
    <lineage>
        <taxon>Bacteria</taxon>
        <taxon>Pseudomonadati</taxon>
        <taxon>Spirochaetota</taxon>
        <taxon>Spirochaetia</taxon>
        <taxon>Spirochaetales</taxon>
        <taxon>Spirochaetaceae</taxon>
        <taxon>Thiospirochaeta</taxon>
    </lineage>
</organism>
<evidence type="ECO:0000313" key="4">
    <source>
        <dbReference type="Proteomes" id="UP000323824"/>
    </source>
</evidence>
<dbReference type="EMBL" id="CP035807">
    <property type="protein sequence ID" value="QEN04492.1"/>
    <property type="molecule type" value="Genomic_DNA"/>
</dbReference>
<keyword evidence="3" id="KW-0966">Cell projection</keyword>
<keyword evidence="3" id="KW-0969">Cilium</keyword>
<accession>A0A5C1QE55</accession>
<dbReference type="OrthoDB" id="361428at2"/>
<dbReference type="InterPro" id="IPR035890">
    <property type="entry name" value="Anti-sigma-28_factor_FlgM_sf"/>
</dbReference>
<dbReference type="InterPro" id="IPR031316">
    <property type="entry name" value="FlgM_C"/>
</dbReference>
<feature type="compositionally biased region" description="Polar residues" evidence="1">
    <location>
        <begin position="11"/>
        <end position="31"/>
    </location>
</feature>